<protein>
    <submittedName>
        <fullName evidence="2">Uncharacterized protein</fullName>
    </submittedName>
</protein>
<proteinExistence type="predicted"/>
<evidence type="ECO:0000313" key="3">
    <source>
        <dbReference type="Proteomes" id="UP000277582"/>
    </source>
</evidence>
<reference evidence="2 3" key="1">
    <citation type="submission" date="2018-10" db="EMBL/GenBank/DDBJ databases">
        <title>Co-occurring genomic capacity for anaerobic methane metabolism and dissimilatory sulfite reduction discovered in the Korarchaeota.</title>
        <authorList>
            <person name="Mckay L.J."/>
            <person name="Dlakic M."/>
            <person name="Fields M.W."/>
            <person name="Delmont T.O."/>
            <person name="Eren A.M."/>
            <person name="Jay Z.J."/>
            <person name="Klingelsmith K.B."/>
            <person name="Rusch D.B."/>
            <person name="Inskeep W.P."/>
        </authorList>
    </citation>
    <scope>NUCLEOTIDE SEQUENCE [LARGE SCALE GENOMIC DNA]</scope>
    <source>
        <strain evidence="2 3">MDKW</strain>
    </source>
</reference>
<sequence>MEEKGILAIAVALLLIALLFPMGIRPYDVISDIWNFITGFLSGGLSGAIANVFNTAMAPFVFIFQVFIFLIFLVLIGNGTGRMIYFVLAVLVFLNFPYVTFPGDWLQNQVTFLSIPVFSSTTWNLIIYGFVSWILFGGSSRERVKVVVVNQQPRYR</sequence>
<feature type="transmembrane region" description="Helical" evidence="1">
    <location>
        <begin position="113"/>
        <end position="136"/>
    </location>
</feature>
<keyword evidence="1" id="KW-0472">Membrane</keyword>
<gene>
    <name evidence="2" type="ORF">D6D85_14070</name>
</gene>
<dbReference type="EMBL" id="RCOS01000157">
    <property type="protein sequence ID" value="RSN72357.1"/>
    <property type="molecule type" value="Genomic_DNA"/>
</dbReference>
<name>A0A3R9R138_9CREN</name>
<dbReference type="AlphaFoldDB" id="A0A3R9R138"/>
<accession>A0A3R9R138</accession>
<feature type="transmembrane region" description="Helical" evidence="1">
    <location>
        <begin position="83"/>
        <end position="101"/>
    </location>
</feature>
<keyword evidence="3" id="KW-1185">Reference proteome</keyword>
<feature type="transmembrane region" description="Helical" evidence="1">
    <location>
        <begin position="6"/>
        <end position="24"/>
    </location>
</feature>
<dbReference type="RefSeq" id="WP_125672581.1">
    <property type="nucleotide sequence ID" value="NZ_RCOS01000157.1"/>
</dbReference>
<feature type="transmembrane region" description="Helical" evidence="1">
    <location>
        <begin position="56"/>
        <end position="76"/>
    </location>
</feature>
<keyword evidence="1" id="KW-1133">Transmembrane helix</keyword>
<organism evidence="2 3">
    <name type="scientific">Candidatus Methanodesulfokora washburnensis</name>
    <dbReference type="NCBI Taxonomy" id="2478471"/>
    <lineage>
        <taxon>Archaea</taxon>
        <taxon>Thermoproteota</taxon>
        <taxon>Candidatus Korarchaeia</taxon>
        <taxon>Candidatus Korarchaeia incertae sedis</taxon>
        <taxon>Candidatus Methanodesulfokora</taxon>
    </lineage>
</organism>
<evidence type="ECO:0000256" key="1">
    <source>
        <dbReference type="SAM" id="Phobius"/>
    </source>
</evidence>
<dbReference type="Proteomes" id="UP000277582">
    <property type="component" value="Unassembled WGS sequence"/>
</dbReference>
<comment type="caution">
    <text evidence="2">The sequence shown here is derived from an EMBL/GenBank/DDBJ whole genome shotgun (WGS) entry which is preliminary data.</text>
</comment>
<evidence type="ECO:0000313" key="2">
    <source>
        <dbReference type="EMBL" id="RSN72357.1"/>
    </source>
</evidence>
<keyword evidence="1" id="KW-0812">Transmembrane</keyword>